<dbReference type="AlphaFoldDB" id="A0A922HNQ8"/>
<evidence type="ECO:0000313" key="1">
    <source>
        <dbReference type="EMBL" id="KAH9496968.1"/>
    </source>
</evidence>
<comment type="caution">
    <text evidence="1">The sequence shown here is derived from an EMBL/GenBank/DDBJ whole genome shotgun (WGS) entry which is preliminary data.</text>
</comment>
<gene>
    <name evidence="1" type="ORF">DERF_012989</name>
</gene>
<protein>
    <submittedName>
        <fullName evidence="1">Uncharacterized protein</fullName>
    </submittedName>
</protein>
<keyword evidence="2" id="KW-1185">Reference proteome</keyword>
<proteinExistence type="predicted"/>
<organism evidence="1 2">
    <name type="scientific">Dermatophagoides farinae</name>
    <name type="common">American house dust mite</name>
    <dbReference type="NCBI Taxonomy" id="6954"/>
    <lineage>
        <taxon>Eukaryota</taxon>
        <taxon>Metazoa</taxon>
        <taxon>Ecdysozoa</taxon>
        <taxon>Arthropoda</taxon>
        <taxon>Chelicerata</taxon>
        <taxon>Arachnida</taxon>
        <taxon>Acari</taxon>
        <taxon>Acariformes</taxon>
        <taxon>Sarcoptiformes</taxon>
        <taxon>Astigmata</taxon>
        <taxon>Psoroptidia</taxon>
        <taxon>Analgoidea</taxon>
        <taxon>Pyroglyphidae</taxon>
        <taxon>Dermatophagoidinae</taxon>
        <taxon>Dermatophagoides</taxon>
    </lineage>
</organism>
<accession>A0A922HNQ8</accession>
<dbReference type="Proteomes" id="UP000790347">
    <property type="component" value="Unassembled WGS sequence"/>
</dbReference>
<sequence length="68" mass="7408">MADQGASKRRSSVTQLSRRGVSVFNNQGLCKTYTGTIPFAKVDCAILSTEMFQQFGSGKLSSPFPAFR</sequence>
<reference evidence="1" key="2">
    <citation type="journal article" date="2022" name="Res Sq">
        <title>Comparative Genomics Reveals Insights into the Divergent Evolution of Astigmatic Mites and Household Pest Adaptations.</title>
        <authorList>
            <person name="Xiong Q."/>
            <person name="Wan A.T.-Y."/>
            <person name="Liu X.-Y."/>
            <person name="Fung C.S.-H."/>
            <person name="Xiao X."/>
            <person name="Malainual N."/>
            <person name="Hou J."/>
            <person name="Wang L."/>
            <person name="Wang M."/>
            <person name="Yang K."/>
            <person name="Cui Y."/>
            <person name="Leung E."/>
            <person name="Nong W."/>
            <person name="Shin S.-K."/>
            <person name="Au S."/>
            <person name="Jeong K.Y."/>
            <person name="Chew F.T."/>
            <person name="Hui J."/>
            <person name="Leung T.F."/>
            <person name="Tungtrongchitr A."/>
            <person name="Zhong N."/>
            <person name="Liu Z."/>
            <person name="Tsui S."/>
        </authorList>
    </citation>
    <scope>NUCLEOTIDE SEQUENCE</scope>
    <source>
        <strain evidence="1">Derf</strain>
        <tissue evidence="1">Whole organism</tissue>
    </source>
</reference>
<reference evidence="1" key="1">
    <citation type="submission" date="2013-05" db="EMBL/GenBank/DDBJ databases">
        <authorList>
            <person name="Yim A.K.Y."/>
            <person name="Chan T.F."/>
            <person name="Ji K.M."/>
            <person name="Liu X.Y."/>
            <person name="Zhou J.W."/>
            <person name="Li R.Q."/>
            <person name="Yang K.Y."/>
            <person name="Li J."/>
            <person name="Li M."/>
            <person name="Law P.T.W."/>
            <person name="Wu Y.L."/>
            <person name="Cai Z.L."/>
            <person name="Qin H."/>
            <person name="Bao Y."/>
            <person name="Leung R.K.K."/>
            <person name="Ng P.K.S."/>
            <person name="Zou J."/>
            <person name="Zhong X.J."/>
            <person name="Ran P.X."/>
            <person name="Zhong N.S."/>
            <person name="Liu Z.G."/>
            <person name="Tsui S.K.W."/>
        </authorList>
    </citation>
    <scope>NUCLEOTIDE SEQUENCE</scope>
    <source>
        <strain evidence="1">Derf</strain>
        <tissue evidence="1">Whole organism</tissue>
    </source>
</reference>
<evidence type="ECO:0000313" key="2">
    <source>
        <dbReference type="Proteomes" id="UP000790347"/>
    </source>
</evidence>
<dbReference type="EMBL" id="ASGP02000007">
    <property type="protein sequence ID" value="KAH9496968.1"/>
    <property type="molecule type" value="Genomic_DNA"/>
</dbReference>
<name>A0A922HNQ8_DERFA</name>